<keyword evidence="2" id="KW-1185">Reference proteome</keyword>
<protein>
    <submittedName>
        <fullName evidence="1">Uncharacterized protein</fullName>
    </submittedName>
</protein>
<dbReference type="Proteomes" id="UP000648914">
    <property type="component" value="Unassembled WGS sequence"/>
</dbReference>
<proteinExistence type="predicted"/>
<reference evidence="1 2" key="1">
    <citation type="submission" date="2020-12" db="EMBL/GenBank/DDBJ databases">
        <title>Comparative genomic insights into the epidemiology and virulence of plant pathogenic Pseudomonads from Turkey.</title>
        <authorList>
            <person name="Dillon M."/>
            <person name="Ruiz-Bedoya T."/>
            <person name="Bendalovic-Torma C."/>
            <person name="Guttman K.M."/>
            <person name="Kwak H."/>
            <person name="Middleton M.A."/>
            <person name="Wang P.W."/>
            <person name="Horuz S."/>
            <person name="Aysan Y."/>
            <person name="Guttman D.S."/>
        </authorList>
    </citation>
    <scope>NUCLEOTIDE SEQUENCE [LARGE SCALE GENOMIC DNA]</scope>
    <source>
        <strain evidence="1 2">S5_IA_2b</strain>
    </source>
</reference>
<organism evidence="1 2">
    <name type="scientific">Pseudomonas synxantha</name>
    <dbReference type="NCBI Taxonomy" id="47883"/>
    <lineage>
        <taxon>Bacteria</taxon>
        <taxon>Pseudomonadati</taxon>
        <taxon>Pseudomonadota</taxon>
        <taxon>Gammaproteobacteria</taxon>
        <taxon>Pseudomonadales</taxon>
        <taxon>Pseudomonadaceae</taxon>
        <taxon>Pseudomonas</taxon>
    </lineage>
</organism>
<name>A0ABS0UD51_9PSED</name>
<evidence type="ECO:0000313" key="1">
    <source>
        <dbReference type="EMBL" id="MBI6563156.1"/>
    </source>
</evidence>
<accession>A0ABS0UD51</accession>
<gene>
    <name evidence="1" type="ORF">YA0852_03365</name>
</gene>
<evidence type="ECO:0000313" key="2">
    <source>
        <dbReference type="Proteomes" id="UP000648914"/>
    </source>
</evidence>
<dbReference type="RefSeq" id="WP_198721517.1">
    <property type="nucleotide sequence ID" value="NZ_JAEILF010000057.1"/>
</dbReference>
<dbReference type="EMBL" id="JAEILG010000006">
    <property type="protein sequence ID" value="MBI6563156.1"/>
    <property type="molecule type" value="Genomic_DNA"/>
</dbReference>
<comment type="caution">
    <text evidence="1">The sequence shown here is derived from an EMBL/GenBank/DDBJ whole genome shotgun (WGS) entry which is preliminary data.</text>
</comment>
<sequence>MTLNTVCTSHKILLENRCLSCGSLFNLQTIESKMCVHCGMSILKSGARSHSVSQEALWLCCEFEKRLMGVSSDGFRSIDQLDTLDLHCIAMCLADLGCNFDNIHAKKRNNLHQLENVYQMTSMAGRLLSDWPVSFHSYLQKLDARVITSRRNSAARFVDRFRVNIYERLASPAFDFVRSELEKHHPPPNCAPGTIKHRPNVPLELTEMMPLKAISKATNINVQLLKRLIAEGELHGYRGFSACGNRTIVAYLKQARRLAAALTSRLNVMQTANHLKLPISTIEVLCRNDFFICLGGRPAAGQSWWIDATSFDMSNASIKRQRSVESTISLRDILQHPLMSEDCVAALFRAIQKGVLSVSIIGKTGMGVVGEWRLGNDEWHAWISMRMKRYDNSDRLSFILRHPHD</sequence>